<dbReference type="GO" id="GO:0004016">
    <property type="term" value="F:adenylate cyclase activity"/>
    <property type="evidence" value="ECO:0007669"/>
    <property type="project" value="UniProtKB-ARBA"/>
</dbReference>
<dbReference type="EMBL" id="HE577327">
    <property type="protein sequence ID" value="CCC97512.1"/>
    <property type="molecule type" value="Genomic_DNA"/>
</dbReference>
<dbReference type="RefSeq" id="WP_014239804.1">
    <property type="nucleotide sequence ID" value="NC_016617.1"/>
</dbReference>
<dbReference type="PANTHER" id="PTHR43081">
    <property type="entry name" value="ADENYLATE CYCLASE, TERMINAL-DIFFERENTIATION SPECIFIC-RELATED"/>
    <property type="match status" value="1"/>
</dbReference>
<dbReference type="Pfam" id="PF00211">
    <property type="entry name" value="Guanylate_cyc"/>
    <property type="match status" value="1"/>
</dbReference>
<dbReference type="PANTHER" id="PTHR43081:SF19">
    <property type="entry name" value="PH-SENSITIVE ADENYLATE CYCLASE RV1264"/>
    <property type="match status" value="1"/>
</dbReference>
<dbReference type="GO" id="GO:0006171">
    <property type="term" value="P:cAMP biosynthetic process"/>
    <property type="evidence" value="ECO:0007669"/>
    <property type="project" value="TreeGrafter"/>
</dbReference>
<dbReference type="AlphaFoldDB" id="A0A9P1NLC1"/>
<dbReference type="KEGG" id="abs:AZOBR_70148"/>
<proteinExistence type="predicted"/>
<dbReference type="SMART" id="SM00044">
    <property type="entry name" value="CYCc"/>
    <property type="match status" value="1"/>
</dbReference>
<dbReference type="InterPro" id="IPR000253">
    <property type="entry name" value="FHA_dom"/>
</dbReference>
<dbReference type="Gene3D" id="3.30.70.1230">
    <property type="entry name" value="Nucleotide cyclase"/>
    <property type="match status" value="1"/>
</dbReference>
<sequence>MEKPLALLFVDIADSTLLYELAGDRKAAALTQRALEGLRRIVGENGGTVVKSLGDGLLACFPMSDGATRAALAMMERQADFGLRLRAGLHFGPVIAGPGDLYGDACNVAARLESIARPGEILATDDLVDRLSPPLRTRARLLNSVAVKGKAAPVRVHQIRGDDAAPEAEDNATVAFTTSIPGNGRGLPSLRLSGRGADATLTPLLPRVTVGRDEGCGLRIPSRRTSRQHAVIDFSRGGFLLTDHSTNGTFIRTGDSPSLLLRRDSTKLTGSGLIGFGGEPLRPDEDHVLTFQVGSAR</sequence>
<evidence type="ECO:0000259" key="2">
    <source>
        <dbReference type="PROSITE" id="PS50125"/>
    </source>
</evidence>
<feature type="domain" description="FHA" evidence="1">
    <location>
        <begin position="208"/>
        <end position="251"/>
    </location>
</feature>
<dbReference type="CDD" id="cd07302">
    <property type="entry name" value="CHD"/>
    <property type="match status" value="1"/>
</dbReference>
<name>A0A9P1NLC1_9PROT</name>
<evidence type="ECO:0000259" key="1">
    <source>
        <dbReference type="PROSITE" id="PS50006"/>
    </source>
</evidence>
<dbReference type="PROSITE" id="PS50006">
    <property type="entry name" value="FHA_DOMAIN"/>
    <property type="match status" value="1"/>
</dbReference>
<evidence type="ECO:0000313" key="4">
    <source>
        <dbReference type="Proteomes" id="UP000007319"/>
    </source>
</evidence>
<evidence type="ECO:0000313" key="3">
    <source>
        <dbReference type="EMBL" id="CCC97512.1"/>
    </source>
</evidence>
<dbReference type="GO" id="GO:0035556">
    <property type="term" value="P:intracellular signal transduction"/>
    <property type="evidence" value="ECO:0007669"/>
    <property type="project" value="InterPro"/>
</dbReference>
<organism evidence="3 4">
    <name type="scientific">Azospirillum baldaniorum</name>
    <dbReference type="NCBI Taxonomy" id="1064539"/>
    <lineage>
        <taxon>Bacteria</taxon>
        <taxon>Pseudomonadati</taxon>
        <taxon>Pseudomonadota</taxon>
        <taxon>Alphaproteobacteria</taxon>
        <taxon>Rhodospirillales</taxon>
        <taxon>Azospirillaceae</taxon>
        <taxon>Azospirillum</taxon>
    </lineage>
</organism>
<keyword evidence="4" id="KW-1185">Reference proteome</keyword>
<dbReference type="SMART" id="SM00240">
    <property type="entry name" value="FHA"/>
    <property type="match status" value="1"/>
</dbReference>
<dbReference type="InterPro" id="IPR050697">
    <property type="entry name" value="Adenylyl/Guanylyl_Cyclase_3/4"/>
</dbReference>
<dbReference type="CDD" id="cd00060">
    <property type="entry name" value="FHA"/>
    <property type="match status" value="1"/>
</dbReference>
<dbReference type="InterPro" id="IPR008984">
    <property type="entry name" value="SMAD_FHA_dom_sf"/>
</dbReference>
<dbReference type="InterPro" id="IPR029787">
    <property type="entry name" value="Nucleotide_cyclase"/>
</dbReference>
<dbReference type="Proteomes" id="UP000007319">
    <property type="component" value="Chromosome"/>
</dbReference>
<dbReference type="Gene3D" id="2.60.200.20">
    <property type="match status" value="1"/>
</dbReference>
<dbReference type="SUPFAM" id="SSF55073">
    <property type="entry name" value="Nucleotide cyclase"/>
    <property type="match status" value="1"/>
</dbReference>
<gene>
    <name evidence="3" type="ORF">AZOBR_70148</name>
</gene>
<dbReference type="Pfam" id="PF00498">
    <property type="entry name" value="FHA"/>
    <property type="match status" value="1"/>
</dbReference>
<dbReference type="SUPFAM" id="SSF49879">
    <property type="entry name" value="SMAD/FHA domain"/>
    <property type="match status" value="1"/>
</dbReference>
<feature type="domain" description="Guanylate cyclase" evidence="2">
    <location>
        <begin position="6"/>
        <end position="113"/>
    </location>
</feature>
<dbReference type="PROSITE" id="PS50125">
    <property type="entry name" value="GUANYLATE_CYCLASE_2"/>
    <property type="match status" value="1"/>
</dbReference>
<protein>
    <submittedName>
        <fullName evidence="3">Adenylate/guanylate cyclase</fullName>
    </submittedName>
</protein>
<reference evidence="3 4" key="1">
    <citation type="journal article" date="2011" name="PLoS Genet.">
        <title>Azospirillum genomes reveal transition of bacteria from aquatic to terrestrial environments.</title>
        <authorList>
            <person name="Wisniewski-Dye F."/>
            <person name="Borziak K."/>
            <person name="Khalsa-Moyers G."/>
            <person name="Alexandre G."/>
            <person name="Sukharnikov L.O."/>
            <person name="Wuichet K."/>
            <person name="Hurst G.B."/>
            <person name="McDonald W.H."/>
            <person name="Robertson J.S."/>
            <person name="Barbe V."/>
            <person name="Calteau A."/>
            <person name="Rouy Z."/>
            <person name="Mangenot S."/>
            <person name="Prigent-Combaret C."/>
            <person name="Normand P."/>
            <person name="Boyer M."/>
            <person name="Siguier P."/>
            <person name="Dessaux Y."/>
            <person name="Elmerich C."/>
            <person name="Condemine G."/>
            <person name="Krishnen G."/>
            <person name="Kennedy I."/>
            <person name="Paterson A.H."/>
            <person name="Gonzalez V."/>
            <person name="Mavingui P."/>
            <person name="Zhulin I.B."/>
        </authorList>
    </citation>
    <scope>NUCLEOTIDE SEQUENCE [LARGE SCALE GENOMIC DNA]</scope>
    <source>
        <strain evidence="3 4">Sp245</strain>
    </source>
</reference>
<dbReference type="InterPro" id="IPR001054">
    <property type="entry name" value="A/G_cyclase"/>
</dbReference>
<accession>A0A9P1NLC1</accession>